<feature type="transmembrane region" description="Helical" evidence="7">
    <location>
        <begin position="53"/>
        <end position="71"/>
    </location>
</feature>
<dbReference type="PANTHER" id="PTHR30151:SF0">
    <property type="entry name" value="ABC TRANSPORTER PERMEASE PROTEIN MJ0413-RELATED"/>
    <property type="match status" value="1"/>
</dbReference>
<dbReference type="GO" id="GO:0055085">
    <property type="term" value="P:transmembrane transport"/>
    <property type="evidence" value="ECO:0007669"/>
    <property type="project" value="InterPro"/>
</dbReference>
<dbReference type="InterPro" id="IPR000515">
    <property type="entry name" value="MetI-like"/>
</dbReference>
<keyword evidence="5 7" id="KW-1133">Transmembrane helix</keyword>
<gene>
    <name evidence="9" type="ORF">GA0070558_11589</name>
</gene>
<keyword evidence="6 7" id="KW-0472">Membrane</keyword>
<dbReference type="AlphaFoldDB" id="A0A1C4WGY3"/>
<evidence type="ECO:0000313" key="9">
    <source>
        <dbReference type="EMBL" id="SCE95191.1"/>
    </source>
</evidence>
<feature type="transmembrane region" description="Helical" evidence="7">
    <location>
        <begin position="185"/>
        <end position="202"/>
    </location>
</feature>
<organism evidence="9 10">
    <name type="scientific">Micromonospora haikouensis</name>
    <dbReference type="NCBI Taxonomy" id="686309"/>
    <lineage>
        <taxon>Bacteria</taxon>
        <taxon>Bacillati</taxon>
        <taxon>Actinomycetota</taxon>
        <taxon>Actinomycetes</taxon>
        <taxon>Micromonosporales</taxon>
        <taxon>Micromonosporaceae</taxon>
        <taxon>Micromonospora</taxon>
    </lineage>
</organism>
<evidence type="ECO:0000256" key="5">
    <source>
        <dbReference type="ARBA" id="ARBA00022989"/>
    </source>
</evidence>
<dbReference type="PANTHER" id="PTHR30151">
    <property type="entry name" value="ALKANE SULFONATE ABC TRANSPORTER-RELATED, MEMBRANE SUBUNIT"/>
    <property type="match status" value="1"/>
</dbReference>
<comment type="similarity">
    <text evidence="7">Belongs to the binding-protein-dependent transport system permease family.</text>
</comment>
<evidence type="ECO:0000256" key="7">
    <source>
        <dbReference type="RuleBase" id="RU363032"/>
    </source>
</evidence>
<dbReference type="Proteomes" id="UP000199375">
    <property type="component" value="Unassembled WGS sequence"/>
</dbReference>
<dbReference type="CDD" id="cd06261">
    <property type="entry name" value="TM_PBP2"/>
    <property type="match status" value="1"/>
</dbReference>
<feature type="transmembrane region" description="Helical" evidence="7">
    <location>
        <begin position="83"/>
        <end position="108"/>
    </location>
</feature>
<evidence type="ECO:0000259" key="8">
    <source>
        <dbReference type="PROSITE" id="PS50928"/>
    </source>
</evidence>
<dbReference type="Pfam" id="PF00528">
    <property type="entry name" value="BPD_transp_1"/>
    <property type="match status" value="1"/>
</dbReference>
<evidence type="ECO:0000313" key="10">
    <source>
        <dbReference type="Proteomes" id="UP000199375"/>
    </source>
</evidence>
<evidence type="ECO:0000256" key="1">
    <source>
        <dbReference type="ARBA" id="ARBA00004651"/>
    </source>
</evidence>
<feature type="transmembrane region" description="Helical" evidence="7">
    <location>
        <begin position="128"/>
        <end position="157"/>
    </location>
</feature>
<sequence>MSDHGAKRSSLAASAQAMGRGVQSLWLLAALLVVWEIAARLAGSLFVPPVSQIFVAFVDTWLSGSPSSLFLSDQFRVDVLPSLARLGLGYGAAAAIGISAGILIGVWRPAGAFFNPLIRLGMSVPVTALLPIAIVLFGITSGMNVFLIALGCLWPILINTYDGVRGLDRTVVTAARSMRLTRRRYFLQVLLPGASPAIFVGMRISIGIALVLMVISELYAATAGLGFYIVSQQRLFRFPELWAAIVLLALLGILFNAIFAVVERVLLRWHRNVRPEGAEGH</sequence>
<proteinExistence type="inferred from homology"/>
<dbReference type="Gene3D" id="1.10.3720.10">
    <property type="entry name" value="MetI-like"/>
    <property type="match status" value="1"/>
</dbReference>
<keyword evidence="4 7" id="KW-0812">Transmembrane</keyword>
<dbReference type="InterPro" id="IPR035906">
    <property type="entry name" value="MetI-like_sf"/>
</dbReference>
<feature type="domain" description="ABC transmembrane type-1" evidence="8">
    <location>
        <begin position="79"/>
        <end position="259"/>
    </location>
</feature>
<comment type="subcellular location">
    <subcellularLocation>
        <location evidence="1 7">Cell membrane</location>
        <topology evidence="1 7">Multi-pass membrane protein</topology>
    </subcellularLocation>
</comment>
<evidence type="ECO:0000256" key="2">
    <source>
        <dbReference type="ARBA" id="ARBA00022448"/>
    </source>
</evidence>
<keyword evidence="2 7" id="KW-0813">Transport</keyword>
<feature type="transmembrane region" description="Helical" evidence="7">
    <location>
        <begin position="241"/>
        <end position="262"/>
    </location>
</feature>
<protein>
    <submittedName>
        <fullName evidence="9">ABC-type nitrate/sulfonate/bicarbonate transport system, permease component</fullName>
    </submittedName>
</protein>
<feature type="transmembrane region" description="Helical" evidence="7">
    <location>
        <begin position="25"/>
        <end position="47"/>
    </location>
</feature>
<evidence type="ECO:0000256" key="6">
    <source>
        <dbReference type="ARBA" id="ARBA00023136"/>
    </source>
</evidence>
<accession>A0A1C4WGY3</accession>
<feature type="transmembrane region" description="Helical" evidence="7">
    <location>
        <begin position="208"/>
        <end position="229"/>
    </location>
</feature>
<evidence type="ECO:0000256" key="4">
    <source>
        <dbReference type="ARBA" id="ARBA00022692"/>
    </source>
</evidence>
<reference evidence="9 10" key="1">
    <citation type="submission" date="2016-06" db="EMBL/GenBank/DDBJ databases">
        <authorList>
            <person name="Kjaerup R.B."/>
            <person name="Dalgaard T.S."/>
            <person name="Juul-Madsen H.R."/>
        </authorList>
    </citation>
    <scope>NUCLEOTIDE SEQUENCE [LARGE SCALE GENOMIC DNA]</scope>
    <source>
        <strain evidence="9 10">DSM 45626</strain>
    </source>
</reference>
<dbReference type="GO" id="GO:0005886">
    <property type="term" value="C:plasma membrane"/>
    <property type="evidence" value="ECO:0007669"/>
    <property type="project" value="UniProtKB-SubCell"/>
</dbReference>
<keyword evidence="3" id="KW-1003">Cell membrane</keyword>
<dbReference type="RefSeq" id="WP_091281008.1">
    <property type="nucleotide sequence ID" value="NZ_FMCW01000015.1"/>
</dbReference>
<evidence type="ECO:0000256" key="3">
    <source>
        <dbReference type="ARBA" id="ARBA00022475"/>
    </source>
</evidence>
<name>A0A1C4WGY3_9ACTN</name>
<dbReference type="EMBL" id="FMCW01000015">
    <property type="protein sequence ID" value="SCE95191.1"/>
    <property type="molecule type" value="Genomic_DNA"/>
</dbReference>
<dbReference type="SUPFAM" id="SSF161098">
    <property type="entry name" value="MetI-like"/>
    <property type="match status" value="1"/>
</dbReference>
<dbReference type="PROSITE" id="PS50928">
    <property type="entry name" value="ABC_TM1"/>
    <property type="match status" value="1"/>
</dbReference>